<protein>
    <submittedName>
        <fullName evidence="3">Uncharacterized protein</fullName>
    </submittedName>
</protein>
<dbReference type="InterPro" id="IPR021858">
    <property type="entry name" value="Fun_TF"/>
</dbReference>
<reference evidence="3" key="1">
    <citation type="submission" date="2022-09" db="EMBL/GenBank/DDBJ databases">
        <title>Fusarium specimens isolated from Avocado Roots.</title>
        <authorList>
            <person name="Stajich J."/>
            <person name="Roper C."/>
            <person name="Heimlech-Rivalta G."/>
        </authorList>
    </citation>
    <scope>NUCLEOTIDE SEQUENCE</scope>
    <source>
        <strain evidence="3">CF00136</strain>
    </source>
</reference>
<sequence>MGRMSAKATYTEVNFPRTSGIASPMVVNATSRALSPSPSVTSQTWLSAVRANSEPRMLPPHFGLQVQMDTIDRRLFEFYIKNWCPGRSVLHATNLWLMDLAPMHGHEGVFYAIQSLAGIYIYDYLPEERVRDRINQRYVQADEYLTKLLDSPDKSGGAAEAIAITVVLSLQDIILTERRRKKPYKPRWLEGFEQAEHLLQQTDPGTRYWKNENVQYDRLRISQSVIAGRSLILTQTMTALPPPTMDAEAEAARLQQDPNSRVVPITARLLEKQLSSIHQWSREAGIENQSMSEKRSQAIDWVRLKPANEVISSSQDMTIVTAEAWRIAVVIYLQCRLLRLPRNHPEVIANLNDLAQCIRILPTSGSVFTAQAPLLPVFLVGMLATHQDHKSVSKGWFEKVVQTPARSVSEWKWHFDPQVRA</sequence>
<evidence type="ECO:0000256" key="2">
    <source>
        <dbReference type="ARBA" id="ARBA00023242"/>
    </source>
</evidence>
<gene>
    <name evidence="3" type="ORF">NW762_014576</name>
</gene>
<keyword evidence="2" id="KW-0539">Nucleus</keyword>
<dbReference type="GO" id="GO:0005634">
    <property type="term" value="C:nucleus"/>
    <property type="evidence" value="ECO:0007669"/>
    <property type="project" value="UniProtKB-SubCell"/>
</dbReference>
<comment type="subcellular location">
    <subcellularLocation>
        <location evidence="1">Nucleus</location>
    </subcellularLocation>
</comment>
<keyword evidence="4" id="KW-1185">Reference proteome</keyword>
<dbReference type="Pfam" id="PF11951">
    <property type="entry name" value="Fungal_trans_2"/>
    <property type="match status" value="1"/>
</dbReference>
<dbReference type="OrthoDB" id="3597252at2759"/>
<evidence type="ECO:0000256" key="1">
    <source>
        <dbReference type="ARBA" id="ARBA00004123"/>
    </source>
</evidence>
<organism evidence="3 4">
    <name type="scientific">Fusarium torreyae</name>
    <dbReference type="NCBI Taxonomy" id="1237075"/>
    <lineage>
        <taxon>Eukaryota</taxon>
        <taxon>Fungi</taxon>
        <taxon>Dikarya</taxon>
        <taxon>Ascomycota</taxon>
        <taxon>Pezizomycotina</taxon>
        <taxon>Sordariomycetes</taxon>
        <taxon>Hypocreomycetidae</taxon>
        <taxon>Hypocreales</taxon>
        <taxon>Nectriaceae</taxon>
        <taxon>Fusarium</taxon>
    </lineage>
</organism>
<dbReference type="EMBL" id="JAOQAZ010000052">
    <property type="protein sequence ID" value="KAJ4244195.1"/>
    <property type="molecule type" value="Genomic_DNA"/>
</dbReference>
<proteinExistence type="predicted"/>
<dbReference type="PANTHER" id="PTHR37534:SF46">
    <property type="entry name" value="ZN(II)2CYS6 TRANSCRIPTION FACTOR (EUROFUNG)"/>
    <property type="match status" value="1"/>
</dbReference>
<name>A0A9W8V993_9HYPO</name>
<comment type="caution">
    <text evidence="3">The sequence shown here is derived from an EMBL/GenBank/DDBJ whole genome shotgun (WGS) entry which is preliminary data.</text>
</comment>
<dbReference type="AlphaFoldDB" id="A0A9W8V993"/>
<accession>A0A9W8V993</accession>
<evidence type="ECO:0000313" key="3">
    <source>
        <dbReference type="EMBL" id="KAJ4244195.1"/>
    </source>
</evidence>
<dbReference type="Proteomes" id="UP001152049">
    <property type="component" value="Unassembled WGS sequence"/>
</dbReference>
<evidence type="ECO:0000313" key="4">
    <source>
        <dbReference type="Proteomes" id="UP001152049"/>
    </source>
</evidence>
<dbReference type="PANTHER" id="PTHR37534">
    <property type="entry name" value="TRANSCRIPTIONAL ACTIVATOR PROTEIN UGA3"/>
    <property type="match status" value="1"/>
</dbReference>